<dbReference type="InterPro" id="IPR051269">
    <property type="entry name" value="Fe-S_cluster_ET"/>
</dbReference>
<dbReference type="Pfam" id="PF13459">
    <property type="entry name" value="Fer4_15"/>
    <property type="match status" value="1"/>
</dbReference>
<evidence type="ECO:0000256" key="4">
    <source>
        <dbReference type="ARBA" id="ARBA00022982"/>
    </source>
</evidence>
<gene>
    <name evidence="8" type="ORF">AB0I48_18860</name>
</gene>
<keyword evidence="6" id="KW-0411">Iron-sulfur</keyword>
<proteinExistence type="predicted"/>
<comment type="cofactor">
    <cofactor evidence="1">
        <name>[3Fe-4S] cluster</name>
        <dbReference type="ChEBI" id="CHEBI:21137"/>
    </cofactor>
</comment>
<evidence type="ECO:0000256" key="7">
    <source>
        <dbReference type="ARBA" id="ARBA00023291"/>
    </source>
</evidence>
<evidence type="ECO:0000256" key="3">
    <source>
        <dbReference type="ARBA" id="ARBA00022723"/>
    </source>
</evidence>
<name>A0ABV3FW23_9NOCA</name>
<reference evidence="8 9" key="1">
    <citation type="submission" date="2024-06" db="EMBL/GenBank/DDBJ databases">
        <title>The Natural Products Discovery Center: Release of the First 8490 Sequenced Strains for Exploring Actinobacteria Biosynthetic Diversity.</title>
        <authorList>
            <person name="Kalkreuter E."/>
            <person name="Kautsar S.A."/>
            <person name="Yang D."/>
            <person name="Bader C.D."/>
            <person name="Teijaro C.N."/>
            <person name="Fluegel L."/>
            <person name="Davis C.M."/>
            <person name="Simpson J.R."/>
            <person name="Lauterbach L."/>
            <person name="Steele A.D."/>
            <person name="Gui C."/>
            <person name="Meng S."/>
            <person name="Li G."/>
            <person name="Viehrig K."/>
            <person name="Ye F."/>
            <person name="Su P."/>
            <person name="Kiefer A.F."/>
            <person name="Nichols A."/>
            <person name="Cepeda A.J."/>
            <person name="Yan W."/>
            <person name="Fan B."/>
            <person name="Jiang Y."/>
            <person name="Adhikari A."/>
            <person name="Zheng C.-J."/>
            <person name="Schuster L."/>
            <person name="Cowan T.M."/>
            <person name="Smanski M.J."/>
            <person name="Chevrette M.G."/>
            <person name="De Carvalho L.P.S."/>
            <person name="Shen B."/>
        </authorList>
    </citation>
    <scope>NUCLEOTIDE SEQUENCE [LARGE SCALE GENOMIC DNA]</scope>
    <source>
        <strain evidence="8 9">NPDC050403</strain>
    </source>
</reference>
<dbReference type="SUPFAM" id="SSF54862">
    <property type="entry name" value="4Fe-4S ferredoxins"/>
    <property type="match status" value="1"/>
</dbReference>
<keyword evidence="4" id="KW-0249">Electron transport</keyword>
<dbReference type="EMBL" id="JBFAKC010000007">
    <property type="protein sequence ID" value="MEV0709628.1"/>
    <property type="molecule type" value="Genomic_DNA"/>
</dbReference>
<keyword evidence="5" id="KW-0408">Iron</keyword>
<evidence type="ECO:0000256" key="1">
    <source>
        <dbReference type="ARBA" id="ARBA00001927"/>
    </source>
</evidence>
<dbReference type="PANTHER" id="PTHR36923">
    <property type="entry name" value="FERREDOXIN"/>
    <property type="match status" value="1"/>
</dbReference>
<dbReference type="RefSeq" id="WP_355083793.1">
    <property type="nucleotide sequence ID" value="NZ_JBEXKW010000005.1"/>
</dbReference>
<dbReference type="PANTHER" id="PTHR36923:SF3">
    <property type="entry name" value="FERREDOXIN"/>
    <property type="match status" value="1"/>
</dbReference>
<keyword evidence="2" id="KW-0813">Transport</keyword>
<evidence type="ECO:0000313" key="8">
    <source>
        <dbReference type="EMBL" id="MEV0709628.1"/>
    </source>
</evidence>
<dbReference type="Gene3D" id="3.30.70.20">
    <property type="match status" value="1"/>
</dbReference>
<keyword evidence="9" id="KW-1185">Reference proteome</keyword>
<accession>A0ABV3FW23</accession>
<sequence length="78" mass="8160">MATSSALSVRVDPHRCEGHGLCLLEAPGFFDLTADETAFCTTDPGPDHLIAIQAAVAACPRQAITITDAPDPNREDGP</sequence>
<protein>
    <submittedName>
        <fullName evidence="8">Ferredoxin</fullName>
    </submittedName>
</protein>
<evidence type="ECO:0000256" key="6">
    <source>
        <dbReference type="ARBA" id="ARBA00023014"/>
    </source>
</evidence>
<evidence type="ECO:0000256" key="2">
    <source>
        <dbReference type="ARBA" id="ARBA00022448"/>
    </source>
</evidence>
<dbReference type="Proteomes" id="UP001551695">
    <property type="component" value="Unassembled WGS sequence"/>
</dbReference>
<keyword evidence="3" id="KW-0479">Metal-binding</keyword>
<organism evidence="8 9">
    <name type="scientific">Nocardia aurea</name>
    <dbReference type="NCBI Taxonomy" id="2144174"/>
    <lineage>
        <taxon>Bacteria</taxon>
        <taxon>Bacillati</taxon>
        <taxon>Actinomycetota</taxon>
        <taxon>Actinomycetes</taxon>
        <taxon>Mycobacteriales</taxon>
        <taxon>Nocardiaceae</taxon>
        <taxon>Nocardia</taxon>
    </lineage>
</organism>
<evidence type="ECO:0000313" key="9">
    <source>
        <dbReference type="Proteomes" id="UP001551695"/>
    </source>
</evidence>
<evidence type="ECO:0000256" key="5">
    <source>
        <dbReference type="ARBA" id="ARBA00023004"/>
    </source>
</evidence>
<comment type="caution">
    <text evidence="8">The sequence shown here is derived from an EMBL/GenBank/DDBJ whole genome shotgun (WGS) entry which is preliminary data.</text>
</comment>
<keyword evidence="7" id="KW-0003">3Fe-4S</keyword>